<organism evidence="5 6">
    <name type="scientific">Microbacterium protaetiae</name>
    <dbReference type="NCBI Taxonomy" id="2509458"/>
    <lineage>
        <taxon>Bacteria</taxon>
        <taxon>Bacillati</taxon>
        <taxon>Actinomycetota</taxon>
        <taxon>Actinomycetes</taxon>
        <taxon>Micrococcales</taxon>
        <taxon>Microbacteriaceae</taxon>
        <taxon>Microbacterium</taxon>
    </lineage>
</organism>
<dbReference type="AlphaFoldDB" id="A0A4P6EA45"/>
<dbReference type="SUPFAM" id="SSF53822">
    <property type="entry name" value="Periplasmic binding protein-like I"/>
    <property type="match status" value="1"/>
</dbReference>
<proteinExistence type="predicted"/>
<dbReference type="PANTHER" id="PTHR30146:SF109">
    <property type="entry name" value="HTH-TYPE TRANSCRIPTIONAL REGULATOR GALS"/>
    <property type="match status" value="1"/>
</dbReference>
<name>A0A4P6EA45_9MICO</name>
<dbReference type="KEGG" id="mprt:ET475_02145"/>
<keyword evidence="1" id="KW-0805">Transcription regulation</keyword>
<dbReference type="InterPro" id="IPR046335">
    <property type="entry name" value="LacI/GalR-like_sensor"/>
</dbReference>
<dbReference type="EMBL" id="CP035494">
    <property type="protein sequence ID" value="QAY58915.1"/>
    <property type="molecule type" value="Genomic_DNA"/>
</dbReference>
<keyword evidence="3" id="KW-0804">Transcription</keyword>
<sequence length="341" mass="35692">MRSAAGRPLRTDLRQAPLMTTVHDVAALSGVSIATVSRTLRAPHRVSEGTRERVLAAVRELDYRPNRAAINLRGGRTGAIALVVPDIANPYFAALTKGAQAAARARGFGLVVVDTTEDAGVERDEVASLRSEIDGMILVSSRLDDGELEQIASWARCVLINRSLPGVPSVTLDEVAAARAAIDHLAGLGHRRIAYVGGPTRSWSEARRWRALRDAADDAHVSVQRIGGHTPDARGGRDAAGAALAQQASAVIAYNDLVALGLLAGWAEAGVRVPRDMSLLGFDDTFVAELSSPPLTSVGADLGAVGEAAVALLLARIDGETTQPVSSPMTLSVRSSTAPVD</sequence>
<dbReference type="OrthoDB" id="3258243at2"/>
<dbReference type="PROSITE" id="PS50932">
    <property type="entry name" value="HTH_LACI_2"/>
    <property type="match status" value="1"/>
</dbReference>
<dbReference type="SMART" id="SM00354">
    <property type="entry name" value="HTH_LACI"/>
    <property type="match status" value="1"/>
</dbReference>
<keyword evidence="6" id="KW-1185">Reference proteome</keyword>
<evidence type="ECO:0000313" key="5">
    <source>
        <dbReference type="EMBL" id="QAY58915.1"/>
    </source>
</evidence>
<dbReference type="GO" id="GO:0000976">
    <property type="term" value="F:transcription cis-regulatory region binding"/>
    <property type="evidence" value="ECO:0007669"/>
    <property type="project" value="TreeGrafter"/>
</dbReference>
<feature type="domain" description="HTH lacI-type" evidence="4">
    <location>
        <begin position="20"/>
        <end position="74"/>
    </location>
</feature>
<accession>A0A4P6EA45</accession>
<evidence type="ECO:0000259" key="4">
    <source>
        <dbReference type="PROSITE" id="PS50932"/>
    </source>
</evidence>
<dbReference type="InterPro" id="IPR000843">
    <property type="entry name" value="HTH_LacI"/>
</dbReference>
<dbReference type="InterPro" id="IPR010982">
    <property type="entry name" value="Lambda_DNA-bd_dom_sf"/>
</dbReference>
<evidence type="ECO:0000256" key="3">
    <source>
        <dbReference type="ARBA" id="ARBA00023163"/>
    </source>
</evidence>
<dbReference type="InterPro" id="IPR028082">
    <property type="entry name" value="Peripla_BP_I"/>
</dbReference>
<dbReference type="SUPFAM" id="SSF47413">
    <property type="entry name" value="lambda repressor-like DNA-binding domains"/>
    <property type="match status" value="1"/>
</dbReference>
<evidence type="ECO:0000256" key="1">
    <source>
        <dbReference type="ARBA" id="ARBA00023015"/>
    </source>
</evidence>
<reference evidence="5 6" key="1">
    <citation type="submission" date="2019-01" db="EMBL/GenBank/DDBJ databases">
        <title>Genome sequencing of strain DFW100M-13.</title>
        <authorList>
            <person name="Heo J."/>
            <person name="Kim S.-J."/>
            <person name="Kim J.-S."/>
            <person name="Hong S.-B."/>
            <person name="Kwon S.-W."/>
        </authorList>
    </citation>
    <scope>NUCLEOTIDE SEQUENCE [LARGE SCALE GENOMIC DNA]</scope>
    <source>
        <strain evidence="5 6">DFW100M-13</strain>
    </source>
</reference>
<dbReference type="Gene3D" id="1.10.260.40">
    <property type="entry name" value="lambda repressor-like DNA-binding domains"/>
    <property type="match status" value="1"/>
</dbReference>
<dbReference type="Pfam" id="PF13377">
    <property type="entry name" value="Peripla_BP_3"/>
    <property type="match status" value="1"/>
</dbReference>
<dbReference type="Proteomes" id="UP000293995">
    <property type="component" value="Chromosome"/>
</dbReference>
<dbReference type="CDD" id="cd01392">
    <property type="entry name" value="HTH_LacI"/>
    <property type="match status" value="1"/>
</dbReference>
<dbReference type="PANTHER" id="PTHR30146">
    <property type="entry name" value="LACI-RELATED TRANSCRIPTIONAL REPRESSOR"/>
    <property type="match status" value="1"/>
</dbReference>
<dbReference type="Pfam" id="PF00356">
    <property type="entry name" value="LacI"/>
    <property type="match status" value="1"/>
</dbReference>
<dbReference type="Gene3D" id="3.40.50.2300">
    <property type="match status" value="2"/>
</dbReference>
<evidence type="ECO:0000256" key="2">
    <source>
        <dbReference type="ARBA" id="ARBA00023125"/>
    </source>
</evidence>
<dbReference type="GO" id="GO:0003700">
    <property type="term" value="F:DNA-binding transcription factor activity"/>
    <property type="evidence" value="ECO:0007669"/>
    <property type="project" value="TreeGrafter"/>
</dbReference>
<evidence type="ECO:0000313" key="6">
    <source>
        <dbReference type="Proteomes" id="UP000293995"/>
    </source>
</evidence>
<dbReference type="CDD" id="cd06267">
    <property type="entry name" value="PBP1_LacI_sugar_binding-like"/>
    <property type="match status" value="1"/>
</dbReference>
<protein>
    <submittedName>
        <fullName evidence="5">LacI family transcriptional regulator</fullName>
    </submittedName>
</protein>
<gene>
    <name evidence="5" type="ORF">ET475_02145</name>
</gene>
<keyword evidence="2" id="KW-0238">DNA-binding</keyword>